<proteinExistence type="predicted"/>
<organism evidence="2 3">
    <name type="scientific">Hymenobacter tibetensis</name>
    <dbReference type="NCBI Taxonomy" id="497967"/>
    <lineage>
        <taxon>Bacteria</taxon>
        <taxon>Pseudomonadati</taxon>
        <taxon>Bacteroidota</taxon>
        <taxon>Cytophagia</taxon>
        <taxon>Cytophagales</taxon>
        <taxon>Hymenobacteraceae</taxon>
        <taxon>Hymenobacter</taxon>
    </lineage>
</organism>
<name>A0ABY4CX69_9BACT</name>
<dbReference type="EMBL" id="CP094669">
    <property type="protein sequence ID" value="UOG74632.1"/>
    <property type="molecule type" value="Genomic_DNA"/>
</dbReference>
<feature type="signal peptide" evidence="1">
    <location>
        <begin position="1"/>
        <end position="22"/>
    </location>
</feature>
<dbReference type="PROSITE" id="PS51257">
    <property type="entry name" value="PROKAR_LIPOPROTEIN"/>
    <property type="match status" value="1"/>
</dbReference>
<evidence type="ECO:0000313" key="2">
    <source>
        <dbReference type="EMBL" id="UOG74632.1"/>
    </source>
</evidence>
<evidence type="ECO:0000256" key="1">
    <source>
        <dbReference type="SAM" id="SignalP"/>
    </source>
</evidence>
<protein>
    <recommendedName>
        <fullName evidence="4">DUF5004 domain-containing protein</fullName>
    </recommendedName>
</protein>
<gene>
    <name evidence="2" type="ORF">MTX78_21255</name>
</gene>
<keyword evidence="3" id="KW-1185">Reference proteome</keyword>
<dbReference type="RefSeq" id="WP_243798136.1">
    <property type="nucleotide sequence ID" value="NZ_CP094669.1"/>
</dbReference>
<keyword evidence="1" id="KW-0732">Signal</keyword>
<accession>A0ABY4CX69</accession>
<sequence length="168" mass="18867">MKIIFPKVLACLLLMWSATGCSKDSAEPQEEFFVKAQKDGQPWDKTGEGYFAMGKREFYVFSPDTIPVTTTEVLQLSFALPKKQVLSSVQALPAEWKLLIGGDGITDSYASTDGTGLPSIQITKLDTVQRIVEGRFEAVLRRKAVYTQQTELMRFTNGSFRVRYKELP</sequence>
<feature type="chain" id="PRO_5046918564" description="DUF5004 domain-containing protein" evidence="1">
    <location>
        <begin position="23"/>
        <end position="168"/>
    </location>
</feature>
<reference evidence="2 3" key="1">
    <citation type="submission" date="2022-03" db="EMBL/GenBank/DDBJ databases">
        <title>Hymenobactersp. isolated from the air.</title>
        <authorList>
            <person name="Won M."/>
            <person name="Kwon S.-W."/>
        </authorList>
    </citation>
    <scope>NUCLEOTIDE SEQUENCE [LARGE SCALE GENOMIC DNA]</scope>
    <source>
        <strain evidence="2 3">KACC 21982</strain>
    </source>
</reference>
<evidence type="ECO:0000313" key="3">
    <source>
        <dbReference type="Proteomes" id="UP000831113"/>
    </source>
</evidence>
<evidence type="ECO:0008006" key="4">
    <source>
        <dbReference type="Google" id="ProtNLM"/>
    </source>
</evidence>
<dbReference type="Proteomes" id="UP000831113">
    <property type="component" value="Chromosome"/>
</dbReference>